<dbReference type="EnsemblProtists" id="EOD03895">
    <property type="protein sequence ID" value="EOD03895"/>
    <property type="gene ID" value="EMIHUDRAFT_69353"/>
</dbReference>
<dbReference type="PANTHER" id="PTHR10566">
    <property type="entry name" value="CHAPERONE-ACTIVITY OF BC1 COMPLEX CABC1 -RELATED"/>
    <property type="match status" value="1"/>
</dbReference>
<protein>
    <recommendedName>
        <fullName evidence="3">Protein kinase domain-containing protein</fullName>
    </recommendedName>
</protein>
<dbReference type="InterPro" id="IPR050154">
    <property type="entry name" value="UbiB_kinase"/>
</dbReference>
<dbReference type="PROSITE" id="PS50011">
    <property type="entry name" value="PROTEIN_KINASE_DOM"/>
    <property type="match status" value="1"/>
</dbReference>
<feature type="domain" description="Protein kinase" evidence="3">
    <location>
        <begin position="259"/>
        <end position="453"/>
    </location>
</feature>
<dbReference type="eggNOG" id="KOG1235">
    <property type="taxonomic scope" value="Eukaryota"/>
</dbReference>
<dbReference type="CDD" id="cd05121">
    <property type="entry name" value="ABC1_ADCK3-like"/>
    <property type="match status" value="1"/>
</dbReference>
<proteinExistence type="inferred from homology"/>
<accession>A0A0D3HY10</accession>
<dbReference type="PaxDb" id="2903-EOD03895"/>
<dbReference type="GeneID" id="17250019"/>
<dbReference type="STRING" id="2903.R1CNQ3"/>
<comment type="similarity">
    <text evidence="1">Belongs to the protein kinase superfamily. ADCK protein kinase family.</text>
</comment>
<dbReference type="SUPFAM" id="SSF56112">
    <property type="entry name" value="Protein kinase-like (PK-like)"/>
    <property type="match status" value="1"/>
</dbReference>
<name>A0A0D3HY10_EMIH1</name>
<dbReference type="InterPro" id="IPR000719">
    <property type="entry name" value="Prot_kinase_dom"/>
</dbReference>
<dbReference type="InterPro" id="IPR004147">
    <property type="entry name" value="ABC1_dom"/>
</dbReference>
<dbReference type="Proteomes" id="UP000013827">
    <property type="component" value="Unassembled WGS sequence"/>
</dbReference>
<evidence type="ECO:0000259" key="3">
    <source>
        <dbReference type="PROSITE" id="PS50011"/>
    </source>
</evidence>
<evidence type="ECO:0000256" key="2">
    <source>
        <dbReference type="SAM" id="SignalP"/>
    </source>
</evidence>
<evidence type="ECO:0000313" key="4">
    <source>
        <dbReference type="EnsemblProtists" id="EOD03895"/>
    </source>
</evidence>
<dbReference type="Pfam" id="PF03109">
    <property type="entry name" value="ABC1"/>
    <property type="match status" value="1"/>
</dbReference>
<feature type="chain" id="PRO_5044216237" description="Protein kinase domain-containing protein" evidence="2">
    <location>
        <begin position="18"/>
        <end position="453"/>
    </location>
</feature>
<organism evidence="4 5">
    <name type="scientific">Emiliania huxleyi (strain CCMP1516)</name>
    <dbReference type="NCBI Taxonomy" id="280463"/>
    <lineage>
        <taxon>Eukaryota</taxon>
        <taxon>Haptista</taxon>
        <taxon>Haptophyta</taxon>
        <taxon>Prymnesiophyceae</taxon>
        <taxon>Isochrysidales</taxon>
        <taxon>Noelaerhabdaceae</taxon>
        <taxon>Emiliania</taxon>
    </lineage>
</organism>
<dbReference type="AlphaFoldDB" id="A0A0D3HY10"/>
<evidence type="ECO:0000313" key="5">
    <source>
        <dbReference type="Proteomes" id="UP000013827"/>
    </source>
</evidence>
<reference evidence="5" key="1">
    <citation type="journal article" date="2013" name="Nature">
        <title>Pan genome of the phytoplankton Emiliania underpins its global distribution.</title>
        <authorList>
            <person name="Read B.A."/>
            <person name="Kegel J."/>
            <person name="Klute M.J."/>
            <person name="Kuo A."/>
            <person name="Lefebvre S.C."/>
            <person name="Maumus F."/>
            <person name="Mayer C."/>
            <person name="Miller J."/>
            <person name="Monier A."/>
            <person name="Salamov A."/>
            <person name="Young J."/>
            <person name="Aguilar M."/>
            <person name="Claverie J.M."/>
            <person name="Frickenhaus S."/>
            <person name="Gonzalez K."/>
            <person name="Herman E.K."/>
            <person name="Lin Y.C."/>
            <person name="Napier J."/>
            <person name="Ogata H."/>
            <person name="Sarno A.F."/>
            <person name="Shmutz J."/>
            <person name="Schroeder D."/>
            <person name="de Vargas C."/>
            <person name="Verret F."/>
            <person name="von Dassow P."/>
            <person name="Valentin K."/>
            <person name="Van de Peer Y."/>
            <person name="Wheeler G."/>
            <person name="Dacks J.B."/>
            <person name="Delwiche C.F."/>
            <person name="Dyhrman S.T."/>
            <person name="Glockner G."/>
            <person name="John U."/>
            <person name="Richards T."/>
            <person name="Worden A.Z."/>
            <person name="Zhang X."/>
            <person name="Grigoriev I.V."/>
            <person name="Allen A.E."/>
            <person name="Bidle K."/>
            <person name="Borodovsky M."/>
            <person name="Bowler C."/>
            <person name="Brownlee C."/>
            <person name="Cock J.M."/>
            <person name="Elias M."/>
            <person name="Gladyshev V.N."/>
            <person name="Groth M."/>
            <person name="Guda C."/>
            <person name="Hadaegh A."/>
            <person name="Iglesias-Rodriguez M.D."/>
            <person name="Jenkins J."/>
            <person name="Jones B.M."/>
            <person name="Lawson T."/>
            <person name="Leese F."/>
            <person name="Lindquist E."/>
            <person name="Lobanov A."/>
            <person name="Lomsadze A."/>
            <person name="Malik S.B."/>
            <person name="Marsh M.E."/>
            <person name="Mackinder L."/>
            <person name="Mock T."/>
            <person name="Mueller-Roeber B."/>
            <person name="Pagarete A."/>
            <person name="Parker M."/>
            <person name="Probert I."/>
            <person name="Quesneville H."/>
            <person name="Raines C."/>
            <person name="Rensing S.A."/>
            <person name="Riano-Pachon D.M."/>
            <person name="Richier S."/>
            <person name="Rokitta S."/>
            <person name="Shiraiwa Y."/>
            <person name="Soanes D.M."/>
            <person name="van der Giezen M."/>
            <person name="Wahlund T.M."/>
            <person name="Williams B."/>
            <person name="Wilson W."/>
            <person name="Wolfe G."/>
            <person name="Wurch L.L."/>
        </authorList>
    </citation>
    <scope>NUCLEOTIDE SEQUENCE</scope>
</reference>
<dbReference type="KEGG" id="ehx:EMIHUDRAFT_69353"/>
<keyword evidence="2" id="KW-0732">Signal</keyword>
<dbReference type="PANTHER" id="PTHR10566:SF118">
    <property type="entry name" value="PROTEIN KINASE DOMAIN-CONTAINING PROTEIN"/>
    <property type="match status" value="1"/>
</dbReference>
<dbReference type="RefSeq" id="XP_005756324.1">
    <property type="nucleotide sequence ID" value="XM_005756267.1"/>
</dbReference>
<sequence>MVVVAAALLALVLPHRAFPAAPRAPSPLLLGDAPDAASIAAATAARAEAASKALADAVRPASEFLLDATRPAIDAATPVLDPVLRATEQARVQWQLYGSEHPAEQVGLGLSALLLLELVREVVAAGGDERPYPRDAYDPDAARAFFVRRPLEVLARAVELGVRSAGFGGALLSDWLAGPAALEANAEERALQLAKVLTALGPTFIKAGQSASIRTDLLAPPPAQARLRPSPQVPPFPTDEATALIREELGEAEGALLDSLSAEPVAAASLGQVYRGALPDGTPIALKVQRPRMARQIALDMLLIREVLAPLASAVGLPGDLVGTADAWGEGFVAELDYSAEAANAALFNANVRQGQLSGSVFAPPVVEGFSSRRVLTTEWVDGERLDRCRAPEDVPRLCSLAMSTYLQMMLQDGVLHCDPHPGNLLRTAEGKLCILDWGLVTTISPDLQLTLI</sequence>
<dbReference type="GO" id="GO:0005524">
    <property type="term" value="F:ATP binding"/>
    <property type="evidence" value="ECO:0007669"/>
    <property type="project" value="InterPro"/>
</dbReference>
<dbReference type="OMA" id="WARDEQW"/>
<feature type="signal peptide" evidence="2">
    <location>
        <begin position="1"/>
        <end position="17"/>
    </location>
</feature>
<dbReference type="InterPro" id="IPR011009">
    <property type="entry name" value="Kinase-like_dom_sf"/>
</dbReference>
<keyword evidence="5" id="KW-1185">Reference proteome</keyword>
<dbReference type="GO" id="GO:0004672">
    <property type="term" value="F:protein kinase activity"/>
    <property type="evidence" value="ECO:0007669"/>
    <property type="project" value="InterPro"/>
</dbReference>
<evidence type="ECO:0000256" key="1">
    <source>
        <dbReference type="ARBA" id="ARBA00009670"/>
    </source>
</evidence>
<dbReference type="HOGENOM" id="CLU_604957_0_0_1"/>
<reference evidence="4" key="2">
    <citation type="submission" date="2024-10" db="UniProtKB">
        <authorList>
            <consortium name="EnsemblProtists"/>
        </authorList>
    </citation>
    <scope>IDENTIFICATION</scope>
</reference>